<dbReference type="PANTHER" id="PTHR24221">
    <property type="entry name" value="ATP-BINDING CASSETTE SUB-FAMILY B"/>
    <property type="match status" value="1"/>
</dbReference>
<dbReference type="GO" id="GO:0140359">
    <property type="term" value="F:ABC-type transporter activity"/>
    <property type="evidence" value="ECO:0007669"/>
    <property type="project" value="InterPro"/>
</dbReference>
<dbReference type="Pfam" id="PF00005">
    <property type="entry name" value="ABC_tran"/>
    <property type="match status" value="1"/>
</dbReference>
<dbReference type="PROSITE" id="PS50929">
    <property type="entry name" value="ABC_TM1F"/>
    <property type="match status" value="1"/>
</dbReference>
<dbReference type="SUPFAM" id="SSF90123">
    <property type="entry name" value="ABC transporter transmembrane region"/>
    <property type="match status" value="1"/>
</dbReference>
<feature type="domain" description="ABC transporter" evidence="10">
    <location>
        <begin position="365"/>
        <end position="601"/>
    </location>
</feature>
<evidence type="ECO:0000259" key="11">
    <source>
        <dbReference type="PROSITE" id="PS50929"/>
    </source>
</evidence>
<protein>
    <submittedName>
        <fullName evidence="12">ATP-binding cassette subfamily C protein</fullName>
    </submittedName>
</protein>
<dbReference type="InterPro" id="IPR039421">
    <property type="entry name" value="Type_1_exporter"/>
</dbReference>
<keyword evidence="4 9" id="KW-0812">Transmembrane</keyword>
<evidence type="ECO:0000256" key="2">
    <source>
        <dbReference type="ARBA" id="ARBA00022448"/>
    </source>
</evidence>
<dbReference type="GO" id="GO:0016887">
    <property type="term" value="F:ATP hydrolysis activity"/>
    <property type="evidence" value="ECO:0007669"/>
    <property type="project" value="InterPro"/>
</dbReference>
<dbReference type="AlphaFoldDB" id="A0A2W7R3R2"/>
<evidence type="ECO:0000256" key="4">
    <source>
        <dbReference type="ARBA" id="ARBA00022692"/>
    </source>
</evidence>
<dbReference type="GO" id="GO:0005524">
    <property type="term" value="F:ATP binding"/>
    <property type="evidence" value="ECO:0007669"/>
    <property type="project" value="UniProtKB-KW"/>
</dbReference>
<dbReference type="InterPro" id="IPR011527">
    <property type="entry name" value="ABC1_TM_dom"/>
</dbReference>
<dbReference type="Gene3D" id="1.20.1560.10">
    <property type="entry name" value="ABC transporter type 1, transmembrane domain"/>
    <property type="match status" value="1"/>
</dbReference>
<dbReference type="GO" id="GO:0005886">
    <property type="term" value="C:plasma membrane"/>
    <property type="evidence" value="ECO:0007669"/>
    <property type="project" value="UniProtKB-SubCell"/>
</dbReference>
<dbReference type="InterPro" id="IPR027417">
    <property type="entry name" value="P-loop_NTPase"/>
</dbReference>
<dbReference type="PANTHER" id="PTHR24221:SF654">
    <property type="entry name" value="ATP-BINDING CASSETTE SUB-FAMILY B MEMBER 6"/>
    <property type="match status" value="1"/>
</dbReference>
<keyword evidence="6 12" id="KW-0067">ATP-binding</keyword>
<evidence type="ECO:0000256" key="1">
    <source>
        <dbReference type="ARBA" id="ARBA00004651"/>
    </source>
</evidence>
<keyword evidence="3" id="KW-1003">Cell membrane</keyword>
<dbReference type="Gene3D" id="3.40.50.300">
    <property type="entry name" value="P-loop containing nucleotide triphosphate hydrolases"/>
    <property type="match status" value="1"/>
</dbReference>
<evidence type="ECO:0000256" key="9">
    <source>
        <dbReference type="SAM" id="Phobius"/>
    </source>
</evidence>
<dbReference type="FunFam" id="3.40.50.300:FF:000299">
    <property type="entry name" value="ABC transporter ATP-binding protein/permease"/>
    <property type="match status" value="1"/>
</dbReference>
<comment type="caution">
    <text evidence="12">The sequence shown here is derived from an EMBL/GenBank/DDBJ whole genome shotgun (WGS) entry which is preliminary data.</text>
</comment>
<evidence type="ECO:0000259" key="10">
    <source>
        <dbReference type="PROSITE" id="PS50893"/>
    </source>
</evidence>
<dbReference type="Proteomes" id="UP000249538">
    <property type="component" value="Unassembled WGS sequence"/>
</dbReference>
<dbReference type="InterPro" id="IPR003439">
    <property type="entry name" value="ABC_transporter-like_ATP-bd"/>
</dbReference>
<reference evidence="12 13" key="1">
    <citation type="submission" date="2018-06" db="EMBL/GenBank/DDBJ databases">
        <title>Genomic Encyclopedia of Archaeal and Bacterial Type Strains, Phase II (KMG-II): from individual species to whole genera.</title>
        <authorList>
            <person name="Goeker M."/>
        </authorList>
    </citation>
    <scope>NUCLEOTIDE SEQUENCE [LARGE SCALE GENOMIC DNA]</scope>
    <source>
        <strain evidence="12 13">DSM 18774</strain>
    </source>
</reference>
<feature type="transmembrane region" description="Helical" evidence="9">
    <location>
        <begin position="184"/>
        <end position="203"/>
    </location>
</feature>
<keyword evidence="7 9" id="KW-1133">Transmembrane helix</keyword>
<keyword evidence="2" id="KW-0813">Transport</keyword>
<organism evidence="12 13">
    <name type="scientific">Cereibacter changlensis</name>
    <dbReference type="NCBI Taxonomy" id="402884"/>
    <lineage>
        <taxon>Bacteria</taxon>
        <taxon>Pseudomonadati</taxon>
        <taxon>Pseudomonadota</taxon>
        <taxon>Alphaproteobacteria</taxon>
        <taxon>Rhodobacterales</taxon>
        <taxon>Paracoccaceae</taxon>
        <taxon>Cereibacter</taxon>
    </lineage>
</organism>
<gene>
    <name evidence="12" type="ORF">LX76_02521</name>
</gene>
<sequence length="616" mass="66652">MPPKPLPTREGARGALDLLAAMRRDGQRRLGLALGFLTLGSLTEGASILLLLPILHLAGAGEGGYAVDLGGRSLLGLPLPDVTLGLPVLLGAVVGLITLQAVFNRIKAVYLNDLLQDFANATRAGLFRAVAETRWETLVQLRRSDLEHALTGEIERISLAGFMTLSVVQALVGLAIYFCICLAVSAPMTLFAFGFGLAALVLLRPFRRLARRFGDKIQAARSMQFRIVSEFLAGLKTARSMNQEPHHVALFDQTLAGTKADARDYVRRNAMGNGLFQVALAIGAALFVYIALEVAGLGISQMIVMLLILMRVAPRFMALQGQVQQLLVDLPAWHRVTELRERLERERDGGPTFATSAVPAPQREILLEGVTYRHPTGGDEAALTDCTIRLKIGEVTALIGPSGSGKSTAADLVMGLISPCAGRLLVDGRSFSPAELRGWREHLAYVPQETFLLHDTIRANLLMVAPDADEARMQQALEDAAAARFVAALPQGLDTRVGDRGTLLSGGERQRIALARAFLHHPSVLILDEATSALDWESQQRVAEALMRMAGRMTVLTIAHRPSMVAFADAVYTLEAGRVVEQGATDELMRKADGHLSRMFAHESNDLGARRPARQA</sequence>
<dbReference type="InterPro" id="IPR036640">
    <property type="entry name" value="ABC1_TM_sf"/>
</dbReference>
<evidence type="ECO:0000256" key="8">
    <source>
        <dbReference type="ARBA" id="ARBA00023136"/>
    </source>
</evidence>
<accession>A0A2W7R3R2</accession>
<keyword evidence="8 9" id="KW-0472">Membrane</keyword>
<evidence type="ECO:0000256" key="6">
    <source>
        <dbReference type="ARBA" id="ARBA00022840"/>
    </source>
</evidence>
<feature type="transmembrane region" description="Helical" evidence="9">
    <location>
        <begin position="157"/>
        <end position="178"/>
    </location>
</feature>
<dbReference type="PROSITE" id="PS50893">
    <property type="entry name" value="ABC_TRANSPORTER_2"/>
    <property type="match status" value="1"/>
</dbReference>
<dbReference type="SUPFAM" id="SSF52540">
    <property type="entry name" value="P-loop containing nucleoside triphosphate hydrolases"/>
    <property type="match status" value="1"/>
</dbReference>
<keyword evidence="5" id="KW-0547">Nucleotide-binding</keyword>
<dbReference type="EMBL" id="QKZS01000007">
    <property type="protein sequence ID" value="PZX52890.1"/>
    <property type="molecule type" value="Genomic_DNA"/>
</dbReference>
<dbReference type="PROSITE" id="PS00211">
    <property type="entry name" value="ABC_TRANSPORTER_1"/>
    <property type="match status" value="1"/>
</dbReference>
<name>A0A2W7R3R2_9RHOB</name>
<feature type="domain" description="ABC transmembrane type-1" evidence="11">
    <location>
        <begin position="32"/>
        <end position="326"/>
    </location>
</feature>
<feature type="transmembrane region" description="Helical" evidence="9">
    <location>
        <begin position="274"/>
        <end position="292"/>
    </location>
</feature>
<feature type="transmembrane region" description="Helical" evidence="9">
    <location>
        <begin position="32"/>
        <end position="55"/>
    </location>
</feature>
<dbReference type="InterPro" id="IPR017871">
    <property type="entry name" value="ABC_transporter-like_CS"/>
</dbReference>
<dbReference type="InterPro" id="IPR003593">
    <property type="entry name" value="AAA+_ATPase"/>
</dbReference>
<evidence type="ECO:0000256" key="3">
    <source>
        <dbReference type="ARBA" id="ARBA00022475"/>
    </source>
</evidence>
<dbReference type="GO" id="GO:0034040">
    <property type="term" value="F:ATPase-coupled lipid transmembrane transporter activity"/>
    <property type="evidence" value="ECO:0007669"/>
    <property type="project" value="TreeGrafter"/>
</dbReference>
<comment type="subcellular location">
    <subcellularLocation>
        <location evidence="1">Cell membrane</location>
        <topology evidence="1">Multi-pass membrane protein</topology>
    </subcellularLocation>
</comment>
<feature type="transmembrane region" description="Helical" evidence="9">
    <location>
        <begin position="84"/>
        <end position="103"/>
    </location>
</feature>
<evidence type="ECO:0000313" key="13">
    <source>
        <dbReference type="Proteomes" id="UP000249538"/>
    </source>
</evidence>
<evidence type="ECO:0000256" key="7">
    <source>
        <dbReference type="ARBA" id="ARBA00022989"/>
    </source>
</evidence>
<evidence type="ECO:0000313" key="12">
    <source>
        <dbReference type="EMBL" id="PZX52890.1"/>
    </source>
</evidence>
<dbReference type="SMART" id="SM00382">
    <property type="entry name" value="AAA"/>
    <property type="match status" value="1"/>
</dbReference>
<dbReference type="Pfam" id="PF00664">
    <property type="entry name" value="ABC_membrane"/>
    <property type="match status" value="1"/>
</dbReference>
<dbReference type="RefSeq" id="WP_245941433.1">
    <property type="nucleotide sequence ID" value="NZ_QKZS01000007.1"/>
</dbReference>
<proteinExistence type="predicted"/>
<evidence type="ECO:0000256" key="5">
    <source>
        <dbReference type="ARBA" id="ARBA00022741"/>
    </source>
</evidence>